<evidence type="ECO:0000313" key="1">
    <source>
        <dbReference type="EMBL" id="SBR93410.1"/>
    </source>
</evidence>
<feature type="non-terminal residue" evidence="1">
    <location>
        <position position="1"/>
    </location>
</feature>
<name>A0A1A8QHU3_9TELE</name>
<sequence>RSLQGRYVIEKLPKRTGLFPIPHIISEAHLVCDFKLKLNKKKNVHSLVIFFKCQHQVLRIDLLLL</sequence>
<proteinExistence type="predicted"/>
<dbReference type="EMBL" id="HAEH01011893">
    <property type="protein sequence ID" value="SBR93410.1"/>
    <property type="molecule type" value="Transcribed_RNA"/>
</dbReference>
<dbReference type="AlphaFoldDB" id="A0A1A8QHU3"/>
<protein>
    <submittedName>
        <fullName evidence="1">Zinc finger protein 185 (LIM domain)</fullName>
    </submittedName>
</protein>
<gene>
    <name evidence="1" type="primary">ZNF185</name>
</gene>
<organism evidence="1">
    <name type="scientific">Nothobranchius rachovii</name>
    <name type="common">bluefin notho</name>
    <dbReference type="NCBI Taxonomy" id="451742"/>
    <lineage>
        <taxon>Eukaryota</taxon>
        <taxon>Metazoa</taxon>
        <taxon>Chordata</taxon>
        <taxon>Craniata</taxon>
        <taxon>Vertebrata</taxon>
        <taxon>Euteleostomi</taxon>
        <taxon>Actinopterygii</taxon>
        <taxon>Neopterygii</taxon>
        <taxon>Teleostei</taxon>
        <taxon>Neoteleostei</taxon>
        <taxon>Acanthomorphata</taxon>
        <taxon>Ovalentaria</taxon>
        <taxon>Atherinomorphae</taxon>
        <taxon>Cyprinodontiformes</taxon>
        <taxon>Nothobranchiidae</taxon>
        <taxon>Nothobranchius</taxon>
    </lineage>
</organism>
<reference evidence="1" key="2">
    <citation type="submission" date="2016-06" db="EMBL/GenBank/DDBJ databases">
        <title>The genome of a short-lived fish provides insights into sex chromosome evolution and the genetic control of aging.</title>
        <authorList>
            <person name="Reichwald K."/>
            <person name="Felder M."/>
            <person name="Petzold A."/>
            <person name="Koch P."/>
            <person name="Groth M."/>
            <person name="Platzer M."/>
        </authorList>
    </citation>
    <scope>NUCLEOTIDE SEQUENCE</scope>
    <source>
        <tissue evidence="1">Brain</tissue>
    </source>
</reference>
<accession>A0A1A8QHU3</accession>
<reference evidence="1" key="1">
    <citation type="submission" date="2016-05" db="EMBL/GenBank/DDBJ databases">
        <authorList>
            <person name="Lavstsen T."/>
            <person name="Jespersen J.S."/>
        </authorList>
    </citation>
    <scope>NUCLEOTIDE SEQUENCE</scope>
    <source>
        <tissue evidence="1">Brain</tissue>
    </source>
</reference>